<dbReference type="InterPro" id="IPR008254">
    <property type="entry name" value="Flavodoxin/NO_synth"/>
</dbReference>
<gene>
    <name evidence="5" type="ORF">CWS31_001940</name>
</gene>
<evidence type="ECO:0000313" key="6">
    <source>
        <dbReference type="Proteomes" id="UP000815846"/>
    </source>
</evidence>
<name>A0ABY3N1E7_9GAMM</name>
<dbReference type="Proteomes" id="UP000815846">
    <property type="component" value="Unassembled WGS sequence"/>
</dbReference>
<dbReference type="InterPro" id="IPR029039">
    <property type="entry name" value="Flavoprotein-like_sf"/>
</dbReference>
<dbReference type="RefSeq" id="WP_101343417.1">
    <property type="nucleotide sequence ID" value="NZ_PJAI02000001.1"/>
</dbReference>
<dbReference type="Gene3D" id="3.40.50.360">
    <property type="match status" value="1"/>
</dbReference>
<dbReference type="EMBL" id="PJAI02000001">
    <property type="protein sequence ID" value="TYK67306.1"/>
    <property type="molecule type" value="Genomic_DNA"/>
</dbReference>
<dbReference type="InterPro" id="IPR005025">
    <property type="entry name" value="FMN_Rdtase-like_dom"/>
</dbReference>
<evidence type="ECO:0000256" key="3">
    <source>
        <dbReference type="ARBA" id="ARBA00022643"/>
    </source>
</evidence>
<dbReference type="PROSITE" id="PS00201">
    <property type="entry name" value="FLAVODOXIN"/>
    <property type="match status" value="1"/>
</dbReference>
<dbReference type="SUPFAM" id="SSF52218">
    <property type="entry name" value="Flavoproteins"/>
    <property type="match status" value="1"/>
</dbReference>
<protein>
    <submittedName>
        <fullName evidence="5">Flavodoxin family protein</fullName>
    </submittedName>
</protein>
<dbReference type="InterPro" id="IPR001226">
    <property type="entry name" value="Flavodoxin_CS"/>
</dbReference>
<dbReference type="PANTHER" id="PTHR30546">
    <property type="entry name" value="FLAVODOXIN-RELATED PROTEIN WRBA-RELATED"/>
    <property type="match status" value="1"/>
</dbReference>
<evidence type="ECO:0000313" key="5">
    <source>
        <dbReference type="EMBL" id="TYK67306.1"/>
    </source>
</evidence>
<comment type="cofactor">
    <cofactor evidence="1">
        <name>FMN</name>
        <dbReference type="ChEBI" id="CHEBI:58210"/>
    </cofactor>
</comment>
<accession>A0ABY3N1E7</accession>
<proteinExistence type="predicted"/>
<evidence type="ECO:0000259" key="4">
    <source>
        <dbReference type="PROSITE" id="PS50902"/>
    </source>
</evidence>
<keyword evidence="2" id="KW-0285">Flavoprotein</keyword>
<comment type="caution">
    <text evidence="5">The sequence shown here is derived from an EMBL/GenBank/DDBJ whole genome shotgun (WGS) entry which is preliminary data.</text>
</comment>
<reference evidence="5 6" key="1">
    <citation type="submission" date="2019-08" db="EMBL/GenBank/DDBJ databases">
        <title>Microbe sample from Colwellia echini.</title>
        <authorList>
            <person name="Christiansen L."/>
            <person name="Pathiraja D."/>
            <person name="Schultz-Johansen M."/>
            <person name="Choi I.-G."/>
            <person name="Stougaard P."/>
        </authorList>
    </citation>
    <scope>NUCLEOTIDE SEQUENCE [LARGE SCALE GENOMIC DNA]</scope>
    <source>
        <strain evidence="5 6">A3</strain>
    </source>
</reference>
<dbReference type="Pfam" id="PF03358">
    <property type="entry name" value="FMN_red"/>
    <property type="match status" value="1"/>
</dbReference>
<evidence type="ECO:0000256" key="1">
    <source>
        <dbReference type="ARBA" id="ARBA00001917"/>
    </source>
</evidence>
<sequence>MKSIAVVYHSASGVTHSLANAIQQGASTIYNAQGAVEVNAYRIQPEHIHQGRFIAQDMLDNISKADAIIFGSPTYMGSISAQFKAFVDASSEIWFSGGWTNKIAAAFTVGSYYSGDQLSTIQYLQTLAGQHGMLWAGLDGKGLKENNVVNNSGAQSGLITYTQNSKVPSDALLTARYLGERVARLACQ</sequence>
<dbReference type="PROSITE" id="PS50902">
    <property type="entry name" value="FLAVODOXIN_LIKE"/>
    <property type="match status" value="1"/>
</dbReference>
<keyword evidence="3" id="KW-0288">FMN</keyword>
<keyword evidence="6" id="KW-1185">Reference proteome</keyword>
<dbReference type="PANTHER" id="PTHR30546:SF23">
    <property type="entry name" value="FLAVOPROTEIN-LIKE PROTEIN YCP4-RELATED"/>
    <property type="match status" value="1"/>
</dbReference>
<evidence type="ECO:0000256" key="2">
    <source>
        <dbReference type="ARBA" id="ARBA00022630"/>
    </source>
</evidence>
<feature type="domain" description="Flavodoxin-like" evidence="4">
    <location>
        <begin position="4"/>
        <end position="166"/>
    </location>
</feature>
<organism evidence="5 6">
    <name type="scientific">Colwellia echini</name>
    <dbReference type="NCBI Taxonomy" id="1982103"/>
    <lineage>
        <taxon>Bacteria</taxon>
        <taxon>Pseudomonadati</taxon>
        <taxon>Pseudomonadota</taxon>
        <taxon>Gammaproteobacteria</taxon>
        <taxon>Alteromonadales</taxon>
        <taxon>Colwelliaceae</taxon>
        <taxon>Colwellia</taxon>
    </lineage>
</organism>